<dbReference type="InterPro" id="IPR013083">
    <property type="entry name" value="Znf_RING/FYVE/PHD"/>
</dbReference>
<dbReference type="GO" id="GO:0005634">
    <property type="term" value="C:nucleus"/>
    <property type="evidence" value="ECO:0007669"/>
    <property type="project" value="TreeGrafter"/>
</dbReference>
<keyword evidence="2 4" id="KW-0863">Zinc-finger</keyword>
<proteinExistence type="predicted"/>
<dbReference type="AlphaFoldDB" id="A0AAX4P7Y4"/>
<dbReference type="PROSITE" id="PS51270">
    <property type="entry name" value="ZF_CTCHY"/>
    <property type="match status" value="1"/>
</dbReference>
<dbReference type="CDD" id="cd16464">
    <property type="entry name" value="RING-H2_Pirh2-like"/>
    <property type="match status" value="1"/>
</dbReference>
<dbReference type="SUPFAM" id="SSF57850">
    <property type="entry name" value="RING/U-box"/>
    <property type="match status" value="1"/>
</dbReference>
<feature type="domain" description="CHY-type" evidence="7">
    <location>
        <begin position="72"/>
        <end position="148"/>
    </location>
</feature>
<dbReference type="SMART" id="SM00184">
    <property type="entry name" value="RING"/>
    <property type="match status" value="1"/>
</dbReference>
<dbReference type="GO" id="GO:0061630">
    <property type="term" value="F:ubiquitin protein ligase activity"/>
    <property type="evidence" value="ECO:0007669"/>
    <property type="project" value="TreeGrafter"/>
</dbReference>
<gene>
    <name evidence="9" type="ORF">HKI87_06g40070</name>
</gene>
<keyword evidence="1" id="KW-0479">Metal-binding</keyword>
<dbReference type="GO" id="GO:0016567">
    <property type="term" value="P:protein ubiquitination"/>
    <property type="evidence" value="ECO:0007669"/>
    <property type="project" value="TreeGrafter"/>
</dbReference>
<evidence type="ECO:0000256" key="1">
    <source>
        <dbReference type="ARBA" id="ARBA00022723"/>
    </source>
</evidence>
<evidence type="ECO:0000313" key="9">
    <source>
        <dbReference type="EMBL" id="WZN62470.1"/>
    </source>
</evidence>
<dbReference type="PANTHER" id="PTHR21319:SF53">
    <property type="entry name" value="RING FINGER AND CHY ZINC FINGER DOMAIN-CONTAINING PROTEIN 1"/>
    <property type="match status" value="1"/>
</dbReference>
<dbReference type="PROSITE" id="PS50089">
    <property type="entry name" value="ZF_RING_2"/>
    <property type="match status" value="1"/>
</dbReference>
<keyword evidence="10" id="KW-1185">Reference proteome</keyword>
<feature type="domain" description="RING-type" evidence="6">
    <location>
        <begin position="214"/>
        <end position="268"/>
    </location>
</feature>
<evidence type="ECO:0000256" key="3">
    <source>
        <dbReference type="ARBA" id="ARBA00022833"/>
    </source>
</evidence>
<feature type="domain" description="CTCHY-type" evidence="8">
    <location>
        <begin position="150"/>
        <end position="213"/>
    </location>
</feature>
<dbReference type="GO" id="GO:0006511">
    <property type="term" value="P:ubiquitin-dependent protein catabolic process"/>
    <property type="evidence" value="ECO:0007669"/>
    <property type="project" value="TreeGrafter"/>
</dbReference>
<dbReference type="GO" id="GO:0008270">
    <property type="term" value="F:zinc ion binding"/>
    <property type="evidence" value="ECO:0007669"/>
    <property type="project" value="UniProtKB-KW"/>
</dbReference>
<dbReference type="InterPro" id="IPR008913">
    <property type="entry name" value="Znf_CHY"/>
</dbReference>
<dbReference type="InterPro" id="IPR037274">
    <property type="entry name" value="Znf_CHY_sf"/>
</dbReference>
<dbReference type="Proteomes" id="UP001472866">
    <property type="component" value="Chromosome 06"/>
</dbReference>
<dbReference type="SUPFAM" id="SSF161219">
    <property type="entry name" value="CHY zinc finger-like"/>
    <property type="match status" value="1"/>
</dbReference>
<dbReference type="EMBL" id="CP151506">
    <property type="protein sequence ID" value="WZN62470.1"/>
    <property type="molecule type" value="Genomic_DNA"/>
</dbReference>
<feature type="compositionally biased region" description="Acidic residues" evidence="5">
    <location>
        <begin position="58"/>
        <end position="70"/>
    </location>
</feature>
<evidence type="ECO:0000256" key="4">
    <source>
        <dbReference type="PROSITE-ProRule" id="PRU00601"/>
    </source>
</evidence>
<dbReference type="Gene3D" id="2.20.28.10">
    <property type="match status" value="1"/>
</dbReference>
<accession>A0AAX4P7Y4</accession>
<evidence type="ECO:0000313" key="10">
    <source>
        <dbReference type="Proteomes" id="UP001472866"/>
    </source>
</evidence>
<dbReference type="Pfam" id="PF05495">
    <property type="entry name" value="zf-CHY"/>
    <property type="match status" value="1"/>
</dbReference>
<name>A0AAX4P7Y4_9CHLO</name>
<dbReference type="PANTHER" id="PTHR21319">
    <property type="entry name" value="RING FINGER AND CHY ZINC FINGER DOMAIN-CONTAINING PROTEIN 1"/>
    <property type="match status" value="1"/>
</dbReference>
<dbReference type="PROSITE" id="PS51266">
    <property type="entry name" value="ZF_CHY"/>
    <property type="match status" value="1"/>
</dbReference>
<evidence type="ECO:0000256" key="5">
    <source>
        <dbReference type="SAM" id="MobiDB-lite"/>
    </source>
</evidence>
<dbReference type="SUPFAM" id="SSF161245">
    <property type="entry name" value="Zinc hairpin stack"/>
    <property type="match status" value="1"/>
</dbReference>
<evidence type="ECO:0000256" key="2">
    <source>
        <dbReference type="ARBA" id="ARBA00022771"/>
    </source>
</evidence>
<dbReference type="Gene3D" id="3.30.40.10">
    <property type="entry name" value="Zinc/RING finger domain, C3HC4 (zinc finger)"/>
    <property type="match status" value="1"/>
</dbReference>
<keyword evidence="3" id="KW-0862">Zinc</keyword>
<dbReference type="InterPro" id="IPR001841">
    <property type="entry name" value="Znf_RING"/>
</dbReference>
<evidence type="ECO:0000259" key="6">
    <source>
        <dbReference type="PROSITE" id="PS50089"/>
    </source>
</evidence>
<dbReference type="InterPro" id="IPR039512">
    <property type="entry name" value="RCHY1_zinc-ribbon"/>
</dbReference>
<dbReference type="Pfam" id="PF14634">
    <property type="entry name" value="zf-RING_5"/>
    <property type="match status" value="1"/>
</dbReference>
<evidence type="ECO:0000259" key="7">
    <source>
        <dbReference type="PROSITE" id="PS51266"/>
    </source>
</evidence>
<evidence type="ECO:0000259" key="8">
    <source>
        <dbReference type="PROSITE" id="PS51270"/>
    </source>
</evidence>
<protein>
    <submittedName>
        <fullName evidence="9">E3 ubiquitin-protein ligase</fullName>
    </submittedName>
</protein>
<reference evidence="9 10" key="1">
    <citation type="submission" date="2024-03" db="EMBL/GenBank/DDBJ databases">
        <title>Complete genome sequence of the green alga Chloropicon roscoffensis RCC1871.</title>
        <authorList>
            <person name="Lemieux C."/>
            <person name="Pombert J.-F."/>
            <person name="Otis C."/>
            <person name="Turmel M."/>
        </authorList>
    </citation>
    <scope>NUCLEOTIDE SEQUENCE [LARGE SCALE GENOMIC DNA]</scope>
    <source>
        <strain evidence="9 10">RCC1871</strain>
    </source>
</reference>
<dbReference type="InterPro" id="IPR037275">
    <property type="entry name" value="Znf_CTCHY_sf"/>
</dbReference>
<dbReference type="Pfam" id="PF14599">
    <property type="entry name" value="zinc_ribbon_6"/>
    <property type="match status" value="1"/>
</dbReference>
<sequence length="333" mass="37941">MAVEGSPQEEEEEEAPRPNIMSSSGGLEADFVVDLDLDLRPSSSQDTQQENDSSSSDKDDDVDDEVEEEEDEERVGYGCKHYKRRCALVAPCCNDEVFTCRLCHDEVKDTLEMGKKAHKLDRKQVKELVCLVCKKRQNVSNECVSCGARFGMYYCEICRLFDDVDKGQYHCEGCGICRVGGRENFWHCDTCQACFHKDVREGHVCVERSLHSNCPVCFEDLFTSTKQVQILPCGHPIHKVCLVRMRNEMLRGREAWQLLRAYACPTCSKSVGDLSSLWEHIDREVAMTPMPEEYRDTKVEIVCNDCNRESSDVAFHVLALKCSHCGSYNTRRT</sequence>
<feature type="region of interest" description="Disordered" evidence="5">
    <location>
        <begin position="1"/>
        <end position="70"/>
    </location>
</feature>
<dbReference type="InterPro" id="IPR017921">
    <property type="entry name" value="Znf_CTCHY"/>
</dbReference>
<organism evidence="9 10">
    <name type="scientific">Chloropicon roscoffensis</name>
    <dbReference type="NCBI Taxonomy" id="1461544"/>
    <lineage>
        <taxon>Eukaryota</taxon>
        <taxon>Viridiplantae</taxon>
        <taxon>Chlorophyta</taxon>
        <taxon>Chloropicophyceae</taxon>
        <taxon>Chloropicales</taxon>
        <taxon>Chloropicaceae</taxon>
        <taxon>Chloropicon</taxon>
    </lineage>
</organism>